<reference evidence="2 3" key="1">
    <citation type="submission" date="2017-06" db="EMBL/GenBank/DDBJ databases">
        <title>Cmopartive genomic analysis of Ambrosia Fusariam Clade fungi.</title>
        <authorList>
            <person name="Stajich J.E."/>
            <person name="Carrillo J."/>
            <person name="Kijimoto T."/>
            <person name="Eskalen A."/>
            <person name="O'Donnell K."/>
            <person name="Kasson M."/>
        </authorList>
    </citation>
    <scope>NUCLEOTIDE SEQUENCE [LARGE SCALE GENOMIC DNA]</scope>
    <source>
        <strain evidence="2 3">NRRL 20438</strain>
    </source>
</reference>
<dbReference type="PANTHER" id="PTHR42060">
    <property type="entry name" value="NHL REPEAT-CONTAINING PROTEIN-RELATED"/>
    <property type="match status" value="1"/>
</dbReference>
<dbReference type="PANTHER" id="PTHR42060:SF1">
    <property type="entry name" value="NHL REPEAT-CONTAINING PROTEIN"/>
    <property type="match status" value="1"/>
</dbReference>
<dbReference type="InterPro" id="IPR052998">
    <property type="entry name" value="Hetero-Diels-Alderase-like"/>
</dbReference>
<dbReference type="AlphaFoldDB" id="A0A428TY48"/>
<proteinExistence type="predicted"/>
<evidence type="ECO:0008006" key="4">
    <source>
        <dbReference type="Google" id="ProtNLM"/>
    </source>
</evidence>
<evidence type="ECO:0000313" key="2">
    <source>
        <dbReference type="EMBL" id="RSM06969.1"/>
    </source>
</evidence>
<evidence type="ECO:0000313" key="3">
    <source>
        <dbReference type="Proteomes" id="UP000288429"/>
    </source>
</evidence>
<dbReference type="Proteomes" id="UP000288429">
    <property type="component" value="Unassembled WGS sequence"/>
</dbReference>
<protein>
    <recommendedName>
        <fullName evidence="4">SMP-30/Gluconolactonase/LRE-like region domain-containing protein</fullName>
    </recommendedName>
</protein>
<keyword evidence="1" id="KW-0732">Signal</keyword>
<dbReference type="EMBL" id="NIZV01000119">
    <property type="protein sequence ID" value="RSM06969.1"/>
    <property type="molecule type" value="Genomic_DNA"/>
</dbReference>
<dbReference type="InterPro" id="IPR011042">
    <property type="entry name" value="6-blade_b-propeller_TolB-like"/>
</dbReference>
<comment type="caution">
    <text evidence="2">The sequence shown here is derived from an EMBL/GenBank/DDBJ whole genome shotgun (WGS) entry which is preliminary data.</text>
</comment>
<organism evidence="2 3">
    <name type="scientific">Fusarium ambrosium</name>
    <dbReference type="NCBI Taxonomy" id="131363"/>
    <lineage>
        <taxon>Eukaryota</taxon>
        <taxon>Fungi</taxon>
        <taxon>Dikarya</taxon>
        <taxon>Ascomycota</taxon>
        <taxon>Pezizomycotina</taxon>
        <taxon>Sordariomycetes</taxon>
        <taxon>Hypocreomycetidae</taxon>
        <taxon>Hypocreales</taxon>
        <taxon>Nectriaceae</taxon>
        <taxon>Fusarium</taxon>
        <taxon>Fusarium solani species complex</taxon>
    </lineage>
</organism>
<evidence type="ECO:0000256" key="1">
    <source>
        <dbReference type="SAM" id="SignalP"/>
    </source>
</evidence>
<name>A0A428TY48_9HYPO</name>
<dbReference type="Gene3D" id="2.120.10.30">
    <property type="entry name" value="TolB, C-terminal domain"/>
    <property type="match status" value="1"/>
</dbReference>
<accession>A0A428TY48</accession>
<sequence>MHITFSLSTLFTWLNLLVHIAQAMSEPRLLTQFPPSVRIENLTILPNGTIVVCNAYTGDLYSINPLSRLSRRAPYLFASLAPYSSAIFGLASPSPDTIVATASNFSWEKGLVGPGSNVVQHITFTETGGSKVKAFPIPSAGWLNGLTPVPHSPHYLLVADCVAGSLLRLDIRTGCVETISSDPLFAPIPEPESNLLLGINGIHARDGWLYFTNTNQGVYGRLAITSEGLAVGTPAEVVARGLNGSTFDDFALRRDGVAFLATGLGGLNGIEKITEDGQGQMVASWEYGSPVITQPVSAVFGQTIKDRSTLYFATAGSYLGSNVTSTGGQLFSLKVRC</sequence>
<feature type="signal peptide" evidence="1">
    <location>
        <begin position="1"/>
        <end position="23"/>
    </location>
</feature>
<gene>
    <name evidence="2" type="ORF">CDV31_008811</name>
</gene>
<dbReference type="SUPFAM" id="SSF63829">
    <property type="entry name" value="Calcium-dependent phosphotriesterase"/>
    <property type="match status" value="1"/>
</dbReference>
<keyword evidence="3" id="KW-1185">Reference proteome</keyword>
<feature type="chain" id="PRO_5019544235" description="SMP-30/Gluconolactonase/LRE-like region domain-containing protein" evidence="1">
    <location>
        <begin position="24"/>
        <end position="337"/>
    </location>
</feature>